<accession>A0A1F5X319</accession>
<proteinExistence type="predicted"/>
<name>A0A1F5X319_9BACT</name>
<reference evidence="1 2" key="1">
    <citation type="journal article" date="2016" name="Nat. Commun.">
        <title>Thousands of microbial genomes shed light on interconnected biogeochemical processes in an aquifer system.</title>
        <authorList>
            <person name="Anantharaman K."/>
            <person name="Brown C.T."/>
            <person name="Hug L.A."/>
            <person name="Sharon I."/>
            <person name="Castelle C.J."/>
            <person name="Probst A.J."/>
            <person name="Thomas B.C."/>
            <person name="Singh A."/>
            <person name="Wilkins M.J."/>
            <person name="Karaoz U."/>
            <person name="Brodie E.L."/>
            <person name="Williams K.H."/>
            <person name="Hubbard S.S."/>
            <person name="Banfield J.F."/>
        </authorList>
    </citation>
    <scope>NUCLEOTIDE SEQUENCE [LARGE SCALE GENOMIC DNA]</scope>
</reference>
<protein>
    <submittedName>
        <fullName evidence="1">Uncharacterized protein</fullName>
    </submittedName>
</protein>
<sequence length="104" mass="11746">MADAPKFDEIYKLALENSKLVQKYGRDEEILLARKARGGLRVIGRILEKPVVVDGKMLGIFHVIVTDLGSLDYVSKLAESIEKNTGVNSEVTIDLRRKKFRKTE</sequence>
<evidence type="ECO:0000313" key="1">
    <source>
        <dbReference type="EMBL" id="OGF82289.1"/>
    </source>
</evidence>
<dbReference type="AlphaFoldDB" id="A0A1F5X319"/>
<dbReference type="Proteomes" id="UP000178684">
    <property type="component" value="Unassembled WGS sequence"/>
</dbReference>
<organism evidence="1 2">
    <name type="scientific">Candidatus Giovannonibacteria bacterium RIFCSPLOWO2_01_FULL_46_13</name>
    <dbReference type="NCBI Taxonomy" id="1798352"/>
    <lineage>
        <taxon>Bacteria</taxon>
        <taxon>Candidatus Giovannoniibacteriota</taxon>
    </lineage>
</organism>
<gene>
    <name evidence="1" type="ORF">A3B18_03025</name>
</gene>
<comment type="caution">
    <text evidence="1">The sequence shown here is derived from an EMBL/GenBank/DDBJ whole genome shotgun (WGS) entry which is preliminary data.</text>
</comment>
<evidence type="ECO:0000313" key="2">
    <source>
        <dbReference type="Proteomes" id="UP000178684"/>
    </source>
</evidence>
<dbReference type="EMBL" id="MFIE01000023">
    <property type="protein sequence ID" value="OGF82289.1"/>
    <property type="molecule type" value="Genomic_DNA"/>
</dbReference>